<dbReference type="EMBL" id="FORP01000031">
    <property type="protein sequence ID" value="SFK73979.1"/>
    <property type="molecule type" value="Genomic_DNA"/>
</dbReference>
<dbReference type="OrthoDB" id="3190691at2"/>
<keyword evidence="3" id="KW-1185">Reference proteome</keyword>
<dbReference type="AlphaFoldDB" id="A0A1I4C0V3"/>
<dbReference type="Pfam" id="PF13483">
    <property type="entry name" value="Lactamase_B_3"/>
    <property type="match status" value="1"/>
</dbReference>
<proteinExistence type="predicted"/>
<evidence type="ECO:0000313" key="3">
    <source>
        <dbReference type="Proteomes" id="UP000199025"/>
    </source>
</evidence>
<name>A0A1I4C0V3_9PSEU</name>
<dbReference type="Gene3D" id="3.60.15.10">
    <property type="entry name" value="Ribonuclease Z/Hydroxyacylglutathione hydrolase-like"/>
    <property type="match status" value="1"/>
</dbReference>
<dbReference type="PANTHER" id="PTHR43546:SF3">
    <property type="entry name" value="UPF0173 METAL-DEPENDENT HYDROLASE MJ1163"/>
    <property type="match status" value="1"/>
</dbReference>
<dbReference type="SMART" id="SM00849">
    <property type="entry name" value="Lactamase_B"/>
    <property type="match status" value="1"/>
</dbReference>
<dbReference type="InterPro" id="IPR050114">
    <property type="entry name" value="UPF0173_UPF0282_UlaG_hydrolase"/>
</dbReference>
<sequence>MKITKHAHACVELAEPGGGVLIDPGTFTPNAAELIARATAVLITHEHFDHVDAEALEAALSTRSDLAVWGPEAAVGRWREQYPDQVTAVRHGDRFTANGLEVSVHGEVHALIHPDLPQVANVGYLIGGSVYHPGDAYHVPRVPVPTLLVPTSGPWTKVGDAVDWVRAVKPARLVQIHEIMLSPVGQQSMARFLGPDMLGSVPLTLVPVGESLDV</sequence>
<gene>
    <name evidence="2" type="ORF">SAMN05421835_13142</name>
</gene>
<dbReference type="InterPro" id="IPR001279">
    <property type="entry name" value="Metallo-B-lactamas"/>
</dbReference>
<evidence type="ECO:0000313" key="2">
    <source>
        <dbReference type="EMBL" id="SFK73979.1"/>
    </source>
</evidence>
<evidence type="ECO:0000259" key="1">
    <source>
        <dbReference type="SMART" id="SM00849"/>
    </source>
</evidence>
<dbReference type="RefSeq" id="WP_091515599.1">
    <property type="nucleotide sequence ID" value="NZ_FORP01000031.1"/>
</dbReference>
<protein>
    <submittedName>
        <fullName evidence="2">L-ascorbate metabolism protein UlaG, beta-lactamase superfamily</fullName>
    </submittedName>
</protein>
<dbReference type="STRING" id="115433.SAMN05421835_13142"/>
<dbReference type="InterPro" id="IPR036866">
    <property type="entry name" value="RibonucZ/Hydroxyglut_hydro"/>
</dbReference>
<dbReference type="Proteomes" id="UP000199025">
    <property type="component" value="Unassembled WGS sequence"/>
</dbReference>
<dbReference type="SUPFAM" id="SSF56281">
    <property type="entry name" value="Metallo-hydrolase/oxidoreductase"/>
    <property type="match status" value="1"/>
</dbReference>
<feature type="domain" description="Metallo-beta-lactamase" evidence="1">
    <location>
        <begin position="7"/>
        <end position="177"/>
    </location>
</feature>
<reference evidence="2 3" key="1">
    <citation type="submission" date="2016-10" db="EMBL/GenBank/DDBJ databases">
        <authorList>
            <person name="de Groot N.N."/>
        </authorList>
    </citation>
    <scope>NUCLEOTIDE SEQUENCE [LARGE SCALE GENOMIC DNA]</scope>
    <source>
        <strain evidence="2 3">DSM 44468</strain>
    </source>
</reference>
<accession>A0A1I4C0V3</accession>
<organism evidence="2 3">
    <name type="scientific">Amycolatopsis sacchari</name>
    <dbReference type="NCBI Taxonomy" id="115433"/>
    <lineage>
        <taxon>Bacteria</taxon>
        <taxon>Bacillati</taxon>
        <taxon>Actinomycetota</taxon>
        <taxon>Actinomycetes</taxon>
        <taxon>Pseudonocardiales</taxon>
        <taxon>Pseudonocardiaceae</taxon>
        <taxon>Amycolatopsis</taxon>
    </lineage>
</organism>
<dbReference type="PANTHER" id="PTHR43546">
    <property type="entry name" value="UPF0173 METAL-DEPENDENT HYDROLASE MJ1163-RELATED"/>
    <property type="match status" value="1"/>
</dbReference>